<feature type="region of interest" description="Disordered" evidence="2">
    <location>
        <begin position="1397"/>
        <end position="1440"/>
    </location>
</feature>
<evidence type="ECO:0000313" key="4">
    <source>
        <dbReference type="Proteomes" id="UP000015104"/>
    </source>
</evidence>
<feature type="region of interest" description="Disordered" evidence="2">
    <location>
        <begin position="1522"/>
        <end position="1548"/>
    </location>
</feature>
<feature type="compositionally biased region" description="Basic and acidic residues" evidence="2">
    <location>
        <begin position="1105"/>
        <end position="1117"/>
    </location>
</feature>
<proteinExistence type="predicted"/>
<dbReference type="EnsemblMetazoa" id="tetur02g11700.1">
    <property type="protein sequence ID" value="tetur02g11700.1"/>
    <property type="gene ID" value="tetur02g11700"/>
</dbReference>
<feature type="compositionally biased region" description="Basic and acidic residues" evidence="2">
    <location>
        <begin position="1662"/>
        <end position="1672"/>
    </location>
</feature>
<protein>
    <submittedName>
        <fullName evidence="3">Uncharacterized protein</fullName>
    </submittedName>
</protein>
<feature type="coiled-coil region" evidence="1">
    <location>
        <begin position="1154"/>
        <end position="1246"/>
    </location>
</feature>
<feature type="compositionally biased region" description="Basic and acidic residues" evidence="2">
    <location>
        <begin position="1629"/>
        <end position="1641"/>
    </location>
</feature>
<dbReference type="PANTHER" id="PTHR15742:SF5">
    <property type="entry name" value="GIRDIN"/>
    <property type="match status" value="1"/>
</dbReference>
<evidence type="ECO:0000256" key="1">
    <source>
        <dbReference type="SAM" id="Coils"/>
    </source>
</evidence>
<sequence length="1747" mass="202141">MNEKVCLLPFNNKRLLKQMIVSPHPNHQFQSFSPGTDKDINKIMDRGEGTTLSLKAKLKASEKLVAELTQENQEIKREVKLLAQELEELHDTFREDQVSEFRDIKRELEATTKNCRVLQFKLKKSERLNEQLVADKTALEKRINDLLETSKVSFDKQKMRDMENELYIAKEVSLKLHSEINDIKNEKCRLENALMEAHTGSPVPPSLPSTPTPNKDYEEVVRSLCDTMEREKDLQEQLKFAEEENRTIRKKLTNLEQENDILMAQIKRMANKQRSGGSCKDKGIGGRGGSGDDDSDELNVDEMKLQLELYEQEIAILRKKSDEIVQENDNLTQEVKYLQEKLVSQPLTKVEIPEIPPGSPPNVIYEHKIRILETEARELRKKLVDREKEVDNLRTELEVHRRKASKVMVRSRSLESEAAVDLKRQLQLVEQEASILRQKIITLEGENEKLNGENKRLQLRVSRRPPPGPVDQLQIENIELKTKISELEKHFKKPLKDIASAEKDVINGLRKQISIKEDEEVQLKRKIATLETEVSKLTMDNRKIKELLNYKKTPMRVIKESATRLELKEICRQMEDEISKLQVSLNAKEKMNENLEDELAETKKSLEMAQVDIRSKDNRLSSTLSQSEESSAQLKEELEKERETVKNLNEKLQLLSKNKSDVTFVNKVQSLEAEKKQLLKNICNIESELLKEKSKANESKDKLTSIQKEKKEAVDNWKRLEEEKKRLEKELVDTRSKLNQVQKELSGLSRQLEAKQDQIARSQEVVDQLKEQLDEERRSTSFTVSLKPKTTKETSESEGLIKKIAELESKNNNLERELERITRDTRNKELTVKKELEKQLDSLQEECKQAKEELTSIRSENTNLKTKVNQLNQQIEKLTTETKESADKHRKLLVSSKKEKDDLLSKLSDQESQLRMEQRRREKIEKENDLALKNKEENLLQARERIYRLEREIKRMEILSEQERRDNEIKLSNLNREVVKAKQEYDDLTSRYEVLEQEFVSMKSKLLNEKDNLMETLNSIKRSYEEKCAELKAFRDSMNSKQEDWLKEKLDYQEKLSELEARMRKGSDSDSERSKLRISLNDKEKQLDEFVKKEKEWTKENQRLKDQLAESGQDAKRGSTSLSNRPKISKEVQDMKNKMDHAETSHRGEIAALRAEYESRMKLMRDEITMLLSERDQLRARVYLGESSAHKDEMEDMRASMETLRSHLEQALLENRNLKIEHAAEKSSWQIQLAELKTRLNQADEQSLMEMSRGSARNYAKTRLELAWEKERQENQKLLTDTQRLVEDMKKRVISLEIAREKERTEAREQLKEMKVIMDKEQEDTQKRIGELQLDLIDLRDSHARMRSQNDRLKRERLALEKEREEYKLRMFTAISIENKVSDLCRSFDSIMKMLPAPESSNDIEEKSTTDSGSNQPETPTPVATGLQRRRSRKRPTEVNMEELRKALEDFKVKISELSKITVFREGDSFHRTISFRRAMSSSDMNPDLNPYSVRGLPSASVVRAPPRPKALAKKSLSLDQTMGANGSQERIWDSGDESLNSTPGSSMTNLRYPSAAIYLHRGGCSSISGYESESSYGPDSARWTRERSYGSDVSAPAVISSNTSRPKKSIFGLLKKTHSIESPPTNETGRENRDKKESSLRSKISKTLKKTLSRSSSSLTKESKDNVHDNEPVSGLRSLTSRTDGATALPYRRANSSTLGPSVKPPLAHDVSSTSRGLTRRENPSELNNIRSSLRSVNSLSRSTRV</sequence>
<feature type="compositionally biased region" description="Low complexity" evidence="2">
    <location>
        <begin position="620"/>
        <end position="633"/>
    </location>
</feature>
<organism evidence="3 4">
    <name type="scientific">Tetranychus urticae</name>
    <name type="common">Two-spotted spider mite</name>
    <dbReference type="NCBI Taxonomy" id="32264"/>
    <lineage>
        <taxon>Eukaryota</taxon>
        <taxon>Metazoa</taxon>
        <taxon>Ecdysozoa</taxon>
        <taxon>Arthropoda</taxon>
        <taxon>Chelicerata</taxon>
        <taxon>Arachnida</taxon>
        <taxon>Acari</taxon>
        <taxon>Acariformes</taxon>
        <taxon>Trombidiformes</taxon>
        <taxon>Prostigmata</taxon>
        <taxon>Eleutherengona</taxon>
        <taxon>Raphignathae</taxon>
        <taxon>Tetranychoidea</taxon>
        <taxon>Tetranychidae</taxon>
        <taxon>Tetranychus</taxon>
    </lineage>
</organism>
<name>T1JXF0_TETUR</name>
<feature type="region of interest" description="Disordered" evidence="2">
    <location>
        <begin position="1570"/>
        <end position="1728"/>
    </location>
</feature>
<feature type="region of interest" description="Disordered" evidence="2">
    <location>
        <begin position="272"/>
        <end position="297"/>
    </location>
</feature>
<evidence type="ECO:0000313" key="3">
    <source>
        <dbReference type="EnsemblMetazoa" id="tetur02g11700.1"/>
    </source>
</evidence>
<feature type="region of interest" description="Disordered" evidence="2">
    <location>
        <begin position="617"/>
        <end position="641"/>
    </location>
</feature>
<dbReference type="InterPro" id="IPR049885">
    <property type="entry name" value="MTCL1-3"/>
</dbReference>
<feature type="coiled-coil region" evidence="1">
    <location>
        <begin position="1286"/>
        <end position="1370"/>
    </location>
</feature>
<feature type="compositionally biased region" description="Basic residues" evidence="2">
    <location>
        <begin position="1644"/>
        <end position="1653"/>
    </location>
</feature>
<feature type="coiled-coil region" evidence="1">
    <location>
        <begin position="58"/>
        <end position="92"/>
    </location>
</feature>
<dbReference type="PANTHER" id="PTHR15742">
    <property type="entry name" value="GIRDIN"/>
    <property type="match status" value="1"/>
</dbReference>
<keyword evidence="1" id="KW-0175">Coiled coil</keyword>
<evidence type="ECO:0000256" key="2">
    <source>
        <dbReference type="SAM" id="MobiDB-lite"/>
    </source>
</evidence>
<feature type="coiled-coil region" evidence="1">
    <location>
        <begin position="231"/>
        <end position="272"/>
    </location>
</feature>
<accession>T1JXF0</accession>
<feature type="compositionally biased region" description="Polar residues" evidence="2">
    <location>
        <begin position="1538"/>
        <end position="1548"/>
    </location>
</feature>
<reference evidence="4" key="1">
    <citation type="submission" date="2011-08" db="EMBL/GenBank/DDBJ databases">
        <authorList>
            <person name="Rombauts S."/>
        </authorList>
    </citation>
    <scope>NUCLEOTIDE SEQUENCE</scope>
    <source>
        <strain evidence="4">London</strain>
    </source>
</reference>
<dbReference type="EMBL" id="CAEY01000828">
    <property type="status" value="NOT_ANNOTATED_CDS"/>
    <property type="molecule type" value="Genomic_DNA"/>
</dbReference>
<dbReference type="Proteomes" id="UP000015104">
    <property type="component" value="Unassembled WGS sequence"/>
</dbReference>
<feature type="coiled-coil region" evidence="1">
    <location>
        <begin position="122"/>
        <end position="149"/>
    </location>
</feature>
<keyword evidence="4" id="KW-1185">Reference proteome</keyword>
<reference evidence="3" key="2">
    <citation type="submission" date="2015-06" db="UniProtKB">
        <authorList>
            <consortium name="EnsemblMetazoa"/>
        </authorList>
    </citation>
    <scope>IDENTIFICATION</scope>
</reference>
<dbReference type="HOGENOM" id="CLU_376148_0_0_1"/>
<dbReference type="eggNOG" id="KOG4787">
    <property type="taxonomic scope" value="Eukaryota"/>
</dbReference>
<feature type="region of interest" description="Disordered" evidence="2">
    <location>
        <begin position="1105"/>
        <end position="1128"/>
    </location>
</feature>